<dbReference type="RefSeq" id="XP_068370040.1">
    <property type="nucleotide sequence ID" value="XM_068513782.1"/>
</dbReference>
<comment type="caution">
    <text evidence="2">The sequence shown here is derived from an EMBL/GenBank/DDBJ whole genome shotgun (WGS) entry which is preliminary data.</text>
</comment>
<reference evidence="2" key="1">
    <citation type="submission" date="2016-10" db="EMBL/GenBank/DDBJ databases">
        <authorList>
            <person name="Benchimol M."/>
            <person name="Almeida L.G."/>
            <person name="Vasconcelos A.T."/>
            <person name="Perreira-Neves A."/>
            <person name="Rosa I.A."/>
            <person name="Tasca T."/>
            <person name="Bogo M.R."/>
            <person name="de Souza W."/>
        </authorList>
    </citation>
    <scope>NUCLEOTIDE SEQUENCE [LARGE SCALE GENOMIC DNA]</scope>
    <source>
        <strain evidence="2">K</strain>
    </source>
</reference>
<keyword evidence="3" id="KW-1185">Reference proteome</keyword>
<evidence type="ECO:0000313" key="3">
    <source>
        <dbReference type="Proteomes" id="UP000179807"/>
    </source>
</evidence>
<dbReference type="SUPFAM" id="SSF57997">
    <property type="entry name" value="Tropomyosin"/>
    <property type="match status" value="1"/>
</dbReference>
<feature type="coiled-coil region" evidence="1">
    <location>
        <begin position="18"/>
        <end position="73"/>
    </location>
</feature>
<proteinExistence type="predicted"/>
<gene>
    <name evidence="2" type="ORF">TRFO_41456</name>
</gene>
<sequence>MSQGDQNNDLSQNSQGFVEPAEDDIAAHEDLLEDLMNKIDESQETVDTLREQIADTEVEINHIKNDIVQLKKLRQKQAVECTYNGPTPDFDLNQLNPEHRDLINELMDKIYASELEQEKMESSNQNLEAEVDALTRENEELNQKIRQYKSQIKRTKQEHAYVKNSISMTQQKIKESEQTIRMNNQTLKITSAAVNGLVSRQEELETKDGGTTELEKLINSAENEIAIEQLDVDTTEEQIEKAKEAHREVIEKMNSELNSHTSLINWNDEKAGLQAEIEATRNALKSAKEENQERNQKYATLFNRYKLLTPIVKKWCNTDLSNIEDQENTKIHSLLDQLNQTNQQTNVVTDEKNQELEIEKVKNGELEGKIKTLREKLEREMAIFATQEKELKGKIDSQRTKSFEEEHIIVTHMNKIKVKIAQIKNKQ</sequence>
<dbReference type="GeneID" id="94848486"/>
<name>A0A1J4L1G0_9EUKA</name>
<dbReference type="VEuPathDB" id="TrichDB:TRFO_41456"/>
<evidence type="ECO:0000313" key="2">
    <source>
        <dbReference type="EMBL" id="OHT16904.1"/>
    </source>
</evidence>
<feature type="coiled-coil region" evidence="1">
    <location>
        <begin position="211"/>
        <end position="304"/>
    </location>
</feature>
<accession>A0A1J4L1G0</accession>
<dbReference type="Proteomes" id="UP000179807">
    <property type="component" value="Unassembled WGS sequence"/>
</dbReference>
<dbReference type="AlphaFoldDB" id="A0A1J4L1G0"/>
<dbReference type="EMBL" id="MLAK01000058">
    <property type="protein sequence ID" value="OHT16904.1"/>
    <property type="molecule type" value="Genomic_DNA"/>
</dbReference>
<feature type="coiled-coil region" evidence="1">
    <location>
        <begin position="356"/>
        <end position="394"/>
    </location>
</feature>
<keyword evidence="1" id="KW-0175">Coiled coil</keyword>
<evidence type="ECO:0000256" key="1">
    <source>
        <dbReference type="SAM" id="Coils"/>
    </source>
</evidence>
<organism evidence="2 3">
    <name type="scientific">Tritrichomonas foetus</name>
    <dbReference type="NCBI Taxonomy" id="1144522"/>
    <lineage>
        <taxon>Eukaryota</taxon>
        <taxon>Metamonada</taxon>
        <taxon>Parabasalia</taxon>
        <taxon>Tritrichomonadida</taxon>
        <taxon>Tritrichomonadidae</taxon>
        <taxon>Tritrichomonas</taxon>
    </lineage>
</organism>
<protein>
    <submittedName>
        <fullName evidence="2">Uncharacterized protein</fullName>
    </submittedName>
</protein>
<feature type="coiled-coil region" evidence="1">
    <location>
        <begin position="112"/>
        <end position="158"/>
    </location>
</feature>